<protein>
    <recommendedName>
        <fullName evidence="3">T4 beta protein</fullName>
    </recommendedName>
</protein>
<dbReference type="Proteomes" id="UP000271590">
    <property type="component" value="Unassembled WGS sequence"/>
</dbReference>
<evidence type="ECO:0000313" key="2">
    <source>
        <dbReference type="Proteomes" id="UP000271590"/>
    </source>
</evidence>
<dbReference type="RefSeq" id="WP_124960688.1">
    <property type="nucleotide sequence ID" value="NZ_RQXU01000017.1"/>
</dbReference>
<dbReference type="Pfam" id="PF14350">
    <property type="entry name" value="Beta_protein"/>
    <property type="match status" value="1"/>
</dbReference>
<reference evidence="1 2" key="1">
    <citation type="submission" date="2018-11" db="EMBL/GenBank/DDBJ databases">
        <title>The genome of Variovorax sp T529.</title>
        <authorList>
            <person name="Gao J."/>
        </authorList>
    </citation>
    <scope>NUCLEOTIDE SEQUENCE [LARGE SCALE GENOMIC DNA]</scope>
    <source>
        <strain evidence="1 2">T529</strain>
    </source>
</reference>
<dbReference type="AlphaFoldDB" id="A0A3P3EFE1"/>
<gene>
    <name evidence="1" type="ORF">EH244_23235</name>
</gene>
<comment type="caution">
    <text evidence="1">The sequence shown here is derived from an EMBL/GenBank/DDBJ whole genome shotgun (WGS) entry which is preliminary data.</text>
</comment>
<evidence type="ECO:0008006" key="3">
    <source>
        <dbReference type="Google" id="ProtNLM"/>
    </source>
</evidence>
<accession>A0A3P3EFE1</accession>
<proteinExistence type="predicted"/>
<dbReference type="InterPro" id="IPR025683">
    <property type="entry name" value="Protein_beta"/>
</dbReference>
<sequence length="347" mass="37638">MPAIWKYLPILKWKQGERIALSKLTGAQWDGMVPLIEILPIDPKKGTLSETLVPYITKIGGQMAKSIPEGTPIAIDIRYFMPTYAKQTQVLTSICKRLSALTGRQIIPVITEAMVARPADLPDLAKAFEVFVLRIQTHGVTSDQVKDFVKVVVGAGIAKSRLHLLVDQFSIVGVAPAACIAAVQPYLDEALAAGCSSTTLGGGSFPLNLVGRKQGLHDIERVEWKAWKALVTKPAYAKVLFSDYTVSNPAPAPDIDPTMMNPSVAIRYASDGFWRLFKAGGFKKGKQDQYKNLCILLKGDPVYSGAAFSFGDDCYDKASVGVLGNGNPTSWRRDAASHHLVFTSSAI</sequence>
<name>A0A3P3EFE1_9BURK</name>
<dbReference type="EMBL" id="RQXU01000017">
    <property type="protein sequence ID" value="RRH85021.1"/>
    <property type="molecule type" value="Genomic_DNA"/>
</dbReference>
<evidence type="ECO:0000313" key="1">
    <source>
        <dbReference type="EMBL" id="RRH85021.1"/>
    </source>
</evidence>
<organism evidence="1 2">
    <name type="scientific">Variovorax beijingensis</name>
    <dbReference type="NCBI Taxonomy" id="2496117"/>
    <lineage>
        <taxon>Bacteria</taxon>
        <taxon>Pseudomonadati</taxon>
        <taxon>Pseudomonadota</taxon>
        <taxon>Betaproteobacteria</taxon>
        <taxon>Burkholderiales</taxon>
        <taxon>Comamonadaceae</taxon>
        <taxon>Variovorax</taxon>
    </lineage>
</organism>